<evidence type="ECO:0000313" key="1">
    <source>
        <dbReference type="EMBL" id="MBM7636225.1"/>
    </source>
</evidence>
<accession>A0ABS2PLB1</accession>
<evidence type="ECO:0000313" key="2">
    <source>
        <dbReference type="Proteomes" id="UP000809081"/>
    </source>
</evidence>
<dbReference type="Proteomes" id="UP000809081">
    <property type="component" value="Unassembled WGS sequence"/>
</dbReference>
<sequence>MTEKNNDIVVTPPSKDFVLFAKNGIITYVDMPEYGKIVLNIQNGQVVNEKVSTSKNH</sequence>
<comment type="caution">
    <text evidence="1">The sequence shown here is derived from an EMBL/GenBank/DDBJ whole genome shotgun (WGS) entry which is preliminary data.</text>
</comment>
<evidence type="ECO:0008006" key="3">
    <source>
        <dbReference type="Google" id="ProtNLM"/>
    </source>
</evidence>
<gene>
    <name evidence="1" type="ORF">JOC31_001044</name>
</gene>
<dbReference type="RefSeq" id="WP_205017113.1">
    <property type="nucleotide sequence ID" value="NZ_JAFBEI010000019.1"/>
</dbReference>
<name>A0ABS2PLB1_9STRE</name>
<proteinExistence type="predicted"/>
<protein>
    <recommendedName>
        <fullName evidence="3">DUF2292 domain-containing protein</fullName>
    </recommendedName>
</protein>
<reference evidence="1 2" key="1">
    <citation type="submission" date="2021-01" db="EMBL/GenBank/DDBJ databases">
        <title>Genomic Encyclopedia of Type Strains, Phase IV (KMG-IV): sequencing the most valuable type-strain genomes for metagenomic binning, comparative biology and taxonomic classification.</title>
        <authorList>
            <person name="Goeker M."/>
        </authorList>
    </citation>
    <scope>NUCLEOTIDE SEQUENCE [LARGE SCALE GENOMIC DNA]</scope>
    <source>
        <strain evidence="1 2">DSM 27513</strain>
    </source>
</reference>
<organism evidence="1 2">
    <name type="scientific">Streptococcus saliviloxodontae</name>
    <dbReference type="NCBI Taxonomy" id="1349416"/>
    <lineage>
        <taxon>Bacteria</taxon>
        <taxon>Bacillati</taxon>
        <taxon>Bacillota</taxon>
        <taxon>Bacilli</taxon>
        <taxon>Lactobacillales</taxon>
        <taxon>Streptococcaceae</taxon>
        <taxon>Streptococcus</taxon>
    </lineage>
</organism>
<keyword evidence="2" id="KW-1185">Reference proteome</keyword>
<dbReference type="EMBL" id="JAFBEI010000019">
    <property type="protein sequence ID" value="MBM7636225.1"/>
    <property type="molecule type" value="Genomic_DNA"/>
</dbReference>